<accession>A0A5R9BEV1</accession>
<dbReference type="Proteomes" id="UP000310458">
    <property type="component" value="Unassembled WGS sequence"/>
</dbReference>
<reference evidence="1 2" key="1">
    <citation type="submission" date="2019-05" db="EMBL/GenBank/DDBJ databases">
        <title>Nesterenkonia sp. GY074 isolated from the Southern Atlantic Ocean.</title>
        <authorList>
            <person name="Zhang G."/>
        </authorList>
    </citation>
    <scope>NUCLEOTIDE SEQUENCE [LARGE SCALE GENOMIC DNA]</scope>
    <source>
        <strain evidence="1 2">GY074</strain>
    </source>
</reference>
<dbReference type="InterPro" id="IPR002347">
    <property type="entry name" value="SDR_fam"/>
</dbReference>
<dbReference type="SUPFAM" id="SSF51735">
    <property type="entry name" value="NAD(P)-binding Rossmann-fold domains"/>
    <property type="match status" value="1"/>
</dbReference>
<dbReference type="AlphaFoldDB" id="A0A5R9BEV1"/>
<evidence type="ECO:0000313" key="2">
    <source>
        <dbReference type="Proteomes" id="UP000310458"/>
    </source>
</evidence>
<dbReference type="Pfam" id="PF13561">
    <property type="entry name" value="adh_short_C2"/>
    <property type="match status" value="1"/>
</dbReference>
<sequence length="56" mass="5991">MIDIVSANIPIGRILEAAEIADTALFLSRSQSSAITGSNLYVTVGRTRSDLRCGYC</sequence>
<organism evidence="1 2">
    <name type="scientific">Nesterenkonia salmonea</name>
    <dbReference type="NCBI Taxonomy" id="1804987"/>
    <lineage>
        <taxon>Bacteria</taxon>
        <taxon>Bacillati</taxon>
        <taxon>Actinomycetota</taxon>
        <taxon>Actinomycetes</taxon>
        <taxon>Micrococcales</taxon>
        <taxon>Micrococcaceae</taxon>
        <taxon>Nesterenkonia</taxon>
    </lineage>
</organism>
<name>A0A5R9BEV1_9MICC</name>
<dbReference type="OrthoDB" id="8959163at2"/>
<keyword evidence="2" id="KW-1185">Reference proteome</keyword>
<dbReference type="InterPro" id="IPR036291">
    <property type="entry name" value="NAD(P)-bd_dom_sf"/>
</dbReference>
<dbReference type="RefSeq" id="WP_138252330.1">
    <property type="nucleotide sequence ID" value="NZ_VAVZ01000008.1"/>
</dbReference>
<dbReference type="Gene3D" id="3.40.50.720">
    <property type="entry name" value="NAD(P)-binding Rossmann-like Domain"/>
    <property type="match status" value="1"/>
</dbReference>
<protein>
    <submittedName>
        <fullName evidence="1">SDR family oxidoreductase</fullName>
    </submittedName>
</protein>
<evidence type="ECO:0000313" key="1">
    <source>
        <dbReference type="EMBL" id="TLP98642.1"/>
    </source>
</evidence>
<proteinExistence type="predicted"/>
<comment type="caution">
    <text evidence="1">The sequence shown here is derived from an EMBL/GenBank/DDBJ whole genome shotgun (WGS) entry which is preliminary data.</text>
</comment>
<dbReference type="EMBL" id="VAVZ01000008">
    <property type="protein sequence ID" value="TLP98642.1"/>
    <property type="molecule type" value="Genomic_DNA"/>
</dbReference>
<gene>
    <name evidence="1" type="ORF">FEF26_04410</name>
</gene>